<protein>
    <submittedName>
        <fullName evidence="1">Uncharacterized protein</fullName>
    </submittedName>
</protein>
<dbReference type="Proteomes" id="UP000516440">
    <property type="component" value="Segment"/>
</dbReference>
<accession>A0A7H0XBC2</accession>
<evidence type="ECO:0000313" key="1">
    <source>
        <dbReference type="EMBL" id="QNR52151.1"/>
    </source>
</evidence>
<reference evidence="1 2" key="1">
    <citation type="submission" date="2020-07" db="EMBL/GenBank/DDBJ databases">
        <title>Bacteriophage control of Shiga toxin-producing E. coli from an in vitro safety perspective.</title>
        <authorList>
            <person name="Pinto G."/>
            <person name="Minnich S.A."/>
            <person name="Hovde C.J."/>
            <person name="Smidt H."/>
            <person name="Almeida C."/>
            <person name="Azeredo J."/>
        </authorList>
    </citation>
    <scope>NUCLEOTIDE SEQUENCE [LARGE SCALE GENOMIC DNA]</scope>
</reference>
<proteinExistence type="predicted"/>
<organism evidence="1 2">
    <name type="scientific">Escherichia coli phage vB_EcoM_Shy</name>
    <dbReference type="NCBI Taxonomy" id="2769805"/>
    <lineage>
        <taxon>Viruses</taxon>
        <taxon>Duplodnaviria</taxon>
        <taxon>Heunggongvirae</taxon>
        <taxon>Uroviricota</taxon>
        <taxon>Caudoviricetes</taxon>
        <taxon>Andersonviridae</taxon>
        <taxon>Ounavirinae</taxon>
        <taxon>Felixounavirus</taxon>
        <taxon>Felixounavirus shy</taxon>
    </lineage>
</organism>
<dbReference type="EMBL" id="MT833282">
    <property type="protein sequence ID" value="QNR52151.1"/>
    <property type="molecule type" value="Genomic_DNA"/>
</dbReference>
<sequence>MFASDGQSSPLPKLENQKMLYSRELMVTTNVNTKVKRFYMQVCGAWRRISEADYCNYVETAINSNCYLTKNTKRHIKQTAVYYYDI</sequence>
<name>A0A7H0XBC2_9CAUD</name>
<gene>
    <name evidence="1" type="ORF">Shy_0013b</name>
</gene>
<keyword evidence="2" id="KW-1185">Reference proteome</keyword>
<evidence type="ECO:0000313" key="2">
    <source>
        <dbReference type="Proteomes" id="UP000516440"/>
    </source>
</evidence>